<dbReference type="InterPro" id="IPR027806">
    <property type="entry name" value="HARBI1_dom"/>
</dbReference>
<dbReference type="Proteomes" id="UP000606274">
    <property type="component" value="Unassembled WGS sequence"/>
</dbReference>
<dbReference type="AlphaFoldDB" id="A0A8T0AQG9"/>
<evidence type="ECO:0000313" key="9">
    <source>
        <dbReference type="EMBL" id="KAF7694277.1"/>
    </source>
</evidence>
<reference evidence="9" key="1">
    <citation type="submission" date="2020-08" db="EMBL/GenBank/DDBJ databases">
        <title>Chromosome-level assembly of Southern catfish (Silurus meridionalis) provides insights into visual adaptation to the nocturnal and benthic lifestyles.</title>
        <authorList>
            <person name="Zhang Y."/>
            <person name="Wang D."/>
            <person name="Peng Z."/>
        </authorList>
    </citation>
    <scope>NUCLEOTIDE SEQUENCE</scope>
    <source>
        <strain evidence="9">SWU-2019-XX</strain>
        <tissue evidence="9">Muscle</tissue>
    </source>
</reference>
<feature type="domain" description="DDE Tnp4" evidence="8">
    <location>
        <begin position="178"/>
        <end position="326"/>
    </location>
</feature>
<dbReference type="InterPro" id="IPR045249">
    <property type="entry name" value="HARBI1-like"/>
</dbReference>
<keyword evidence="7" id="KW-0539">Nucleus</keyword>
<dbReference type="GO" id="GO:0004518">
    <property type="term" value="F:nuclease activity"/>
    <property type="evidence" value="ECO:0007669"/>
    <property type="project" value="UniProtKB-KW"/>
</dbReference>
<evidence type="ECO:0000256" key="4">
    <source>
        <dbReference type="ARBA" id="ARBA00022722"/>
    </source>
</evidence>
<evidence type="ECO:0000256" key="6">
    <source>
        <dbReference type="ARBA" id="ARBA00022801"/>
    </source>
</evidence>
<sequence>MALERCMAFLLADEFDSEELVDRRVPLRARGTGGFDDDDDEDDDDEGSRNYFSATVPSLSVLDFQKCFQLSHPQVEELVNLLSPCDWATRKLEGWTVTHAVLASLWTLSTSESLSSVAARFHTSESLIYLQLNDFCLLIAKNFPDQIRWPRRKEAEASAAGFLMDVGLPGTVCVLGTCSVPIDRPADVPDPEVYRDPVDVSAYSVTLMAFCEHRGCFTFVSAEHPGSWHDSRVLLETDVGKALRDDPLNLLHGKHVVADATFPLSEHLLTPFPDYGMLGEKKLRYNLRIQAALRSLRSRFQRLTCLLLNSVEQTELAVRTCCILYNMYLETDNATVGGESIEERANVQTPFHELQYGHSGSLGGISKRQDVAASLGRKNTKKKVNLKFSSLVLGDLNLFQQENSLFTKPAP</sequence>
<comment type="subcellular location">
    <subcellularLocation>
        <location evidence="2">Nucleus</location>
    </subcellularLocation>
</comment>
<keyword evidence="5" id="KW-0479">Metal-binding</keyword>
<evidence type="ECO:0000256" key="2">
    <source>
        <dbReference type="ARBA" id="ARBA00004123"/>
    </source>
</evidence>
<dbReference type="OrthoDB" id="8962680at2759"/>
<comment type="caution">
    <text evidence="9">The sequence shown here is derived from an EMBL/GenBank/DDBJ whole genome shotgun (WGS) entry which is preliminary data.</text>
</comment>
<evidence type="ECO:0000256" key="5">
    <source>
        <dbReference type="ARBA" id="ARBA00022723"/>
    </source>
</evidence>
<keyword evidence="4" id="KW-0540">Nuclease</keyword>
<keyword evidence="10" id="KW-1185">Reference proteome</keyword>
<dbReference type="Pfam" id="PF13359">
    <property type="entry name" value="DDE_Tnp_4"/>
    <property type="match status" value="1"/>
</dbReference>
<evidence type="ECO:0000313" key="10">
    <source>
        <dbReference type="Proteomes" id="UP000606274"/>
    </source>
</evidence>
<evidence type="ECO:0000256" key="1">
    <source>
        <dbReference type="ARBA" id="ARBA00001968"/>
    </source>
</evidence>
<dbReference type="PANTHER" id="PTHR22930">
    <property type="match status" value="1"/>
</dbReference>
<dbReference type="EMBL" id="JABFDY010000018">
    <property type="protein sequence ID" value="KAF7694277.1"/>
    <property type="molecule type" value="Genomic_DNA"/>
</dbReference>
<name>A0A8T0AQG9_SILME</name>
<gene>
    <name evidence="9" type="ORF">HF521_008030</name>
</gene>
<protein>
    <recommendedName>
        <fullName evidence="8">DDE Tnp4 domain-containing protein</fullName>
    </recommendedName>
</protein>
<evidence type="ECO:0000256" key="3">
    <source>
        <dbReference type="ARBA" id="ARBA00006958"/>
    </source>
</evidence>
<evidence type="ECO:0000256" key="7">
    <source>
        <dbReference type="ARBA" id="ARBA00023242"/>
    </source>
</evidence>
<comment type="similarity">
    <text evidence="3">Belongs to the HARBI1 family.</text>
</comment>
<comment type="cofactor">
    <cofactor evidence="1">
        <name>a divalent metal cation</name>
        <dbReference type="ChEBI" id="CHEBI:60240"/>
    </cofactor>
</comment>
<accession>A0A8T0AQG9</accession>
<keyword evidence="6" id="KW-0378">Hydrolase</keyword>
<dbReference type="PANTHER" id="PTHR22930:SF237">
    <property type="entry name" value="SI:CH73-257C13.2"/>
    <property type="match status" value="1"/>
</dbReference>
<dbReference type="GO" id="GO:0016787">
    <property type="term" value="F:hydrolase activity"/>
    <property type="evidence" value="ECO:0007669"/>
    <property type="project" value="UniProtKB-KW"/>
</dbReference>
<proteinExistence type="inferred from homology"/>
<evidence type="ECO:0000259" key="8">
    <source>
        <dbReference type="Pfam" id="PF13359"/>
    </source>
</evidence>
<dbReference type="GO" id="GO:0046872">
    <property type="term" value="F:metal ion binding"/>
    <property type="evidence" value="ECO:0007669"/>
    <property type="project" value="UniProtKB-KW"/>
</dbReference>
<dbReference type="GO" id="GO:0005634">
    <property type="term" value="C:nucleus"/>
    <property type="evidence" value="ECO:0007669"/>
    <property type="project" value="UniProtKB-SubCell"/>
</dbReference>
<organism evidence="9 10">
    <name type="scientific">Silurus meridionalis</name>
    <name type="common">Southern catfish</name>
    <name type="synonym">Silurus soldatovi meridionalis</name>
    <dbReference type="NCBI Taxonomy" id="175797"/>
    <lineage>
        <taxon>Eukaryota</taxon>
        <taxon>Metazoa</taxon>
        <taxon>Chordata</taxon>
        <taxon>Craniata</taxon>
        <taxon>Vertebrata</taxon>
        <taxon>Euteleostomi</taxon>
        <taxon>Actinopterygii</taxon>
        <taxon>Neopterygii</taxon>
        <taxon>Teleostei</taxon>
        <taxon>Ostariophysi</taxon>
        <taxon>Siluriformes</taxon>
        <taxon>Siluridae</taxon>
        <taxon>Silurus</taxon>
    </lineage>
</organism>